<dbReference type="GO" id="GO:0005509">
    <property type="term" value="F:calcium ion binding"/>
    <property type="evidence" value="ECO:0007669"/>
    <property type="project" value="InterPro"/>
</dbReference>
<dbReference type="PRINTS" id="PR00313">
    <property type="entry name" value="CABNDNGRPT"/>
</dbReference>
<proteinExistence type="predicted"/>
<dbReference type="PANTHER" id="PTHR38340">
    <property type="entry name" value="S-LAYER PROTEIN"/>
    <property type="match status" value="1"/>
</dbReference>
<evidence type="ECO:0000313" key="4">
    <source>
        <dbReference type="EMBL" id="SJM93193.1"/>
    </source>
</evidence>
<dbReference type="OrthoDB" id="1676884at2"/>
<dbReference type="PROSITE" id="PS00330">
    <property type="entry name" value="HEMOLYSIN_CALCIUM"/>
    <property type="match status" value="1"/>
</dbReference>
<dbReference type="RefSeq" id="WP_087143728.1">
    <property type="nucleotide sequence ID" value="NZ_FUKI01000116.1"/>
</dbReference>
<keyword evidence="3" id="KW-0106">Calcium</keyword>
<evidence type="ECO:0000313" key="5">
    <source>
        <dbReference type="Proteomes" id="UP000195667"/>
    </source>
</evidence>
<accession>A0A1R4HAF0</accession>
<comment type="subcellular location">
    <subcellularLocation>
        <location evidence="1">Secreted</location>
    </subcellularLocation>
</comment>
<dbReference type="GO" id="GO:0005576">
    <property type="term" value="C:extracellular region"/>
    <property type="evidence" value="ECO:0007669"/>
    <property type="project" value="UniProtKB-SubCell"/>
</dbReference>
<evidence type="ECO:0000256" key="3">
    <source>
        <dbReference type="ARBA" id="ARBA00022837"/>
    </source>
</evidence>
<dbReference type="Gene3D" id="2.150.10.10">
    <property type="entry name" value="Serralysin-like metalloprotease, C-terminal"/>
    <property type="match status" value="2"/>
</dbReference>
<dbReference type="EMBL" id="FUKI01000116">
    <property type="protein sequence ID" value="SJM93193.1"/>
    <property type="molecule type" value="Genomic_DNA"/>
</dbReference>
<dbReference type="InterPro" id="IPR001343">
    <property type="entry name" value="Hemolysn_Ca-bd"/>
</dbReference>
<dbReference type="Pfam" id="PF00353">
    <property type="entry name" value="HemolysinCabind"/>
    <property type="match status" value="3"/>
</dbReference>
<gene>
    <name evidence="4" type="ORF">CRENPOLYSF1_400010</name>
</gene>
<dbReference type="Proteomes" id="UP000195667">
    <property type="component" value="Unassembled WGS sequence"/>
</dbReference>
<evidence type="ECO:0000256" key="2">
    <source>
        <dbReference type="ARBA" id="ARBA00022525"/>
    </source>
</evidence>
<protein>
    <recommendedName>
        <fullName evidence="6">Hemolysin-type calcium-binding region</fullName>
    </recommendedName>
</protein>
<organism evidence="4 5">
    <name type="scientific">Crenothrix polyspora</name>
    <dbReference type="NCBI Taxonomy" id="360316"/>
    <lineage>
        <taxon>Bacteria</taxon>
        <taxon>Pseudomonadati</taxon>
        <taxon>Pseudomonadota</taxon>
        <taxon>Gammaproteobacteria</taxon>
        <taxon>Methylococcales</taxon>
        <taxon>Crenotrichaceae</taxon>
        <taxon>Crenothrix</taxon>
    </lineage>
</organism>
<dbReference type="SUPFAM" id="SSF51120">
    <property type="entry name" value="beta-Roll"/>
    <property type="match status" value="1"/>
</dbReference>
<dbReference type="AlphaFoldDB" id="A0A1R4HAF0"/>
<reference evidence="5" key="1">
    <citation type="submission" date="2017-02" db="EMBL/GenBank/DDBJ databases">
        <authorList>
            <person name="Daims H."/>
        </authorList>
    </citation>
    <scope>NUCLEOTIDE SEQUENCE [LARGE SCALE GENOMIC DNA]</scope>
</reference>
<dbReference type="PANTHER" id="PTHR38340:SF1">
    <property type="entry name" value="S-LAYER PROTEIN"/>
    <property type="match status" value="1"/>
</dbReference>
<dbReference type="InterPro" id="IPR018511">
    <property type="entry name" value="Hemolysin-typ_Ca-bd_CS"/>
</dbReference>
<keyword evidence="2" id="KW-0964">Secreted</keyword>
<evidence type="ECO:0008006" key="6">
    <source>
        <dbReference type="Google" id="ProtNLM"/>
    </source>
</evidence>
<dbReference type="InterPro" id="IPR011049">
    <property type="entry name" value="Serralysin-like_metalloprot_C"/>
</dbReference>
<sequence length="328" mass="33676">MALKPGTVKNDTLIGTAADDTMNSNNSAGQDKMFGLAGSDIYIVNSTGDRVVENSHEGLDTVKSAITYLLGNNIENLTLTGSTAINGTGNTLNNTLLGNSAANKLSGGTGNDTLNGNAGNDTLNGNAGNDVLDGGIGNDTLYGELGSDVLTGGTGINHLYGGGGVGQDTYYLTTGATNPDTVHIADGDSLLQTNLFGIPINFDRINTFDTYDKLDLASSVIIAGISKDTADSAHFGAYKVTNGIITLQQTLNGADISINTLGLAQEAYQFIKTNILSVNINKAAAFLINIPAYGAHTAVLEQHSANAITSVDIVGDVTGFIGINGHIS</sequence>
<evidence type="ECO:0000256" key="1">
    <source>
        <dbReference type="ARBA" id="ARBA00004613"/>
    </source>
</evidence>
<name>A0A1R4HAF0_9GAMM</name>
<keyword evidence="5" id="KW-1185">Reference proteome</keyword>
<dbReference type="InterPro" id="IPR050557">
    <property type="entry name" value="RTX_toxin/Mannuronan_C5-epim"/>
</dbReference>